<dbReference type="KEGG" id="hadh:FRZ61_20760"/>
<protein>
    <recommendedName>
        <fullName evidence="3">histidine kinase</fullName>
        <ecNumber evidence="3">2.7.13.3</ecNumber>
    </recommendedName>
</protein>
<dbReference type="InterPro" id="IPR003594">
    <property type="entry name" value="HATPase_dom"/>
</dbReference>
<evidence type="ECO:0000259" key="12">
    <source>
        <dbReference type="PROSITE" id="PS50109"/>
    </source>
</evidence>
<dbReference type="EMBL" id="CP042582">
    <property type="protein sequence ID" value="QEX22146.1"/>
    <property type="molecule type" value="Genomic_DNA"/>
</dbReference>
<dbReference type="OrthoDB" id="8477705at2"/>
<keyword evidence="7" id="KW-0418">Kinase</keyword>
<feature type="coiled-coil region" evidence="11">
    <location>
        <begin position="135"/>
        <end position="162"/>
    </location>
</feature>
<dbReference type="SUPFAM" id="SSF47384">
    <property type="entry name" value="Homodimeric domain of signal transducing histidine kinase"/>
    <property type="match status" value="1"/>
</dbReference>
<comment type="catalytic activity">
    <reaction evidence="1">
        <text>ATP + protein L-histidine = ADP + protein N-phospho-L-histidine.</text>
        <dbReference type="EC" id="2.7.13.3"/>
    </reaction>
</comment>
<dbReference type="RefSeq" id="WP_151117253.1">
    <property type="nucleotide sequence ID" value="NZ_CP042582.1"/>
</dbReference>
<dbReference type="Pfam" id="PF00512">
    <property type="entry name" value="HisKA"/>
    <property type="match status" value="1"/>
</dbReference>
<dbReference type="InterPro" id="IPR003661">
    <property type="entry name" value="HisK_dim/P_dom"/>
</dbReference>
<dbReference type="GO" id="GO:0000155">
    <property type="term" value="F:phosphorelay sensor kinase activity"/>
    <property type="evidence" value="ECO:0007669"/>
    <property type="project" value="InterPro"/>
</dbReference>
<evidence type="ECO:0000256" key="4">
    <source>
        <dbReference type="ARBA" id="ARBA00022553"/>
    </source>
</evidence>
<evidence type="ECO:0000256" key="2">
    <source>
        <dbReference type="ARBA" id="ARBA00004370"/>
    </source>
</evidence>
<keyword evidence="8" id="KW-0067">ATP-binding</keyword>
<sequence>MNAANGQDIEERTVASIDRFALRVVPVTPVTRCAAVYDRFSADVDLIAIPVVEEGTPVGLVYRVEFEHRLAHAYGRALYEKKPIAALMDREPLVVERGIAVEALGHLIASDRPSALLRGFIITDAGRYLALGTALSLLQASLVRSEQRSQELEQAYAAAESANRTKSGFLANMSHELRTPLNAIIGFAECMQDEVMGPLPERYRSYAEDILTSGNHLLGMVNDLLDMAKIEAGRYELRESRIRVADTIDSSIRIMHETAARHGVSVKTENGLGEGLRLKADERAFRQMLLNLLSNAIKFTAAGGAVHIRASDATKGDLLVEVEDNGIGMSDEHQQIALTPFGQVSVNLDRRYEGTGLGLPLVKSLIELHGGRLEIESALGRGTRVGLCFPAHRVERATGDPRKTLPAAE</sequence>
<evidence type="ECO:0000313" key="13">
    <source>
        <dbReference type="EMBL" id="QEX22146.1"/>
    </source>
</evidence>
<evidence type="ECO:0000256" key="5">
    <source>
        <dbReference type="ARBA" id="ARBA00022679"/>
    </source>
</evidence>
<dbReference type="CDD" id="cd00082">
    <property type="entry name" value="HisKA"/>
    <property type="match status" value="1"/>
</dbReference>
<keyword evidence="6" id="KW-0547">Nucleotide-binding</keyword>
<evidence type="ECO:0000256" key="8">
    <source>
        <dbReference type="ARBA" id="ARBA00022840"/>
    </source>
</evidence>
<dbReference type="FunFam" id="1.10.287.130:FF:000038">
    <property type="entry name" value="Sensory transduction histidine kinase"/>
    <property type="match status" value="1"/>
</dbReference>
<dbReference type="PROSITE" id="PS50109">
    <property type="entry name" value="HIS_KIN"/>
    <property type="match status" value="1"/>
</dbReference>
<dbReference type="EC" id="2.7.13.3" evidence="3"/>
<dbReference type="PRINTS" id="PR00344">
    <property type="entry name" value="BCTRLSENSOR"/>
</dbReference>
<evidence type="ECO:0000256" key="3">
    <source>
        <dbReference type="ARBA" id="ARBA00012438"/>
    </source>
</evidence>
<dbReference type="CDD" id="cd04598">
    <property type="entry name" value="CBS_pair_GGDEF_EAL"/>
    <property type="match status" value="1"/>
</dbReference>
<evidence type="ECO:0000256" key="1">
    <source>
        <dbReference type="ARBA" id="ARBA00000085"/>
    </source>
</evidence>
<keyword evidence="10" id="KW-0472">Membrane</keyword>
<comment type="subcellular location">
    <subcellularLocation>
        <location evidence="2">Membrane</location>
    </subcellularLocation>
</comment>
<dbReference type="Pfam" id="PF02518">
    <property type="entry name" value="HATPase_c"/>
    <property type="match status" value="1"/>
</dbReference>
<dbReference type="GO" id="GO:0016020">
    <property type="term" value="C:membrane"/>
    <property type="evidence" value="ECO:0007669"/>
    <property type="project" value="UniProtKB-SubCell"/>
</dbReference>
<name>A0A5J6N5D2_9PROT</name>
<gene>
    <name evidence="13" type="ORF">FRZ61_20760</name>
</gene>
<keyword evidence="4" id="KW-0597">Phosphoprotein</keyword>
<evidence type="ECO:0000256" key="11">
    <source>
        <dbReference type="SAM" id="Coils"/>
    </source>
</evidence>
<dbReference type="SMART" id="SM00387">
    <property type="entry name" value="HATPase_c"/>
    <property type="match status" value="1"/>
</dbReference>
<dbReference type="InterPro" id="IPR050736">
    <property type="entry name" value="Sensor_HK_Regulatory"/>
</dbReference>
<keyword evidence="5" id="KW-0808">Transferase</keyword>
<evidence type="ECO:0000256" key="9">
    <source>
        <dbReference type="ARBA" id="ARBA00023012"/>
    </source>
</evidence>
<dbReference type="Gene3D" id="3.30.565.10">
    <property type="entry name" value="Histidine kinase-like ATPase, C-terminal domain"/>
    <property type="match status" value="1"/>
</dbReference>
<dbReference type="InterPro" id="IPR005467">
    <property type="entry name" value="His_kinase_dom"/>
</dbReference>
<evidence type="ECO:0000256" key="7">
    <source>
        <dbReference type="ARBA" id="ARBA00022777"/>
    </source>
</evidence>
<keyword evidence="14" id="KW-1185">Reference proteome</keyword>
<dbReference type="SUPFAM" id="SSF55874">
    <property type="entry name" value="ATPase domain of HSP90 chaperone/DNA topoisomerase II/histidine kinase"/>
    <property type="match status" value="1"/>
</dbReference>
<dbReference type="InterPro" id="IPR036890">
    <property type="entry name" value="HATPase_C_sf"/>
</dbReference>
<dbReference type="CDD" id="cd16922">
    <property type="entry name" value="HATPase_EvgS-ArcB-TorS-like"/>
    <property type="match status" value="1"/>
</dbReference>
<dbReference type="InterPro" id="IPR004358">
    <property type="entry name" value="Sig_transdc_His_kin-like_C"/>
</dbReference>
<keyword evidence="11" id="KW-0175">Coiled coil</keyword>
<dbReference type="PANTHER" id="PTHR43711:SF26">
    <property type="entry name" value="SENSOR HISTIDINE KINASE RCSC"/>
    <property type="match status" value="1"/>
</dbReference>
<feature type="domain" description="Histidine kinase" evidence="12">
    <location>
        <begin position="172"/>
        <end position="393"/>
    </location>
</feature>
<dbReference type="SMART" id="SM00388">
    <property type="entry name" value="HisKA"/>
    <property type="match status" value="1"/>
</dbReference>
<proteinExistence type="predicted"/>
<dbReference type="Gene3D" id="1.10.287.130">
    <property type="match status" value="1"/>
</dbReference>
<evidence type="ECO:0000256" key="10">
    <source>
        <dbReference type="ARBA" id="ARBA00023136"/>
    </source>
</evidence>
<dbReference type="Proteomes" id="UP000325797">
    <property type="component" value="Chromosome"/>
</dbReference>
<keyword evidence="9" id="KW-0902">Two-component regulatory system</keyword>
<dbReference type="PANTHER" id="PTHR43711">
    <property type="entry name" value="TWO-COMPONENT HISTIDINE KINASE"/>
    <property type="match status" value="1"/>
</dbReference>
<evidence type="ECO:0000313" key="14">
    <source>
        <dbReference type="Proteomes" id="UP000325797"/>
    </source>
</evidence>
<dbReference type="InterPro" id="IPR036097">
    <property type="entry name" value="HisK_dim/P_sf"/>
</dbReference>
<dbReference type="AlphaFoldDB" id="A0A5J6N5D2"/>
<evidence type="ECO:0000256" key="6">
    <source>
        <dbReference type="ARBA" id="ARBA00022741"/>
    </source>
</evidence>
<dbReference type="GO" id="GO:0005524">
    <property type="term" value="F:ATP binding"/>
    <property type="evidence" value="ECO:0007669"/>
    <property type="project" value="UniProtKB-KW"/>
</dbReference>
<organism evidence="13 14">
    <name type="scientific">Hypericibacter adhaerens</name>
    <dbReference type="NCBI Taxonomy" id="2602016"/>
    <lineage>
        <taxon>Bacteria</taxon>
        <taxon>Pseudomonadati</taxon>
        <taxon>Pseudomonadota</taxon>
        <taxon>Alphaproteobacteria</taxon>
        <taxon>Rhodospirillales</taxon>
        <taxon>Dongiaceae</taxon>
        <taxon>Hypericibacter</taxon>
    </lineage>
</organism>
<accession>A0A5J6N5D2</accession>
<reference evidence="13 14" key="1">
    <citation type="submission" date="2019-08" db="EMBL/GenBank/DDBJ databases">
        <title>Hyperibacter terrae gen. nov., sp. nov. and Hyperibacter viscosus sp. nov., two new members in the family Rhodospirillaceae isolated from the rhizosphere of Hypericum perforatum.</title>
        <authorList>
            <person name="Noviana Z."/>
        </authorList>
    </citation>
    <scope>NUCLEOTIDE SEQUENCE [LARGE SCALE GENOMIC DNA]</scope>
    <source>
        <strain evidence="13 14">R5959</strain>
    </source>
</reference>